<comment type="caution">
    <text evidence="1">The sequence shown here is derived from an EMBL/GenBank/DDBJ whole genome shotgun (WGS) entry which is preliminary data.</text>
</comment>
<dbReference type="Proteomes" id="UP000003323">
    <property type="component" value="Unassembled WGS sequence"/>
</dbReference>
<evidence type="ECO:0000313" key="2">
    <source>
        <dbReference type="Proteomes" id="UP000003323"/>
    </source>
</evidence>
<sequence length="91" mass="10690">MPAFFLLIPHSRQRVAESLCNHWPEVETSLLCSVSFQALIGHDKRHDTKCQTLSFLPTLTHRFSNVVISVEVFNILKSQRFWIIKFFCKRL</sequence>
<dbReference type="AlphaFoldDB" id="E0QA53"/>
<gene>
    <name evidence="1" type="ORF">HMPREF0168_2011</name>
</gene>
<name>E0QA53_9BIFI</name>
<accession>E0QA53</accession>
<dbReference type="EMBL" id="AEEQ01000013">
    <property type="protein sequence ID" value="EFM40530.1"/>
    <property type="molecule type" value="Genomic_DNA"/>
</dbReference>
<reference evidence="1 2" key="1">
    <citation type="submission" date="2010-08" db="EMBL/GenBank/DDBJ databases">
        <authorList>
            <person name="Muzny D."/>
            <person name="Qin X."/>
            <person name="Deng J."/>
            <person name="Jiang H."/>
            <person name="Liu Y."/>
            <person name="Qu J."/>
            <person name="Song X.-Z."/>
            <person name="Zhang L."/>
            <person name="Thornton R."/>
            <person name="Coyle M."/>
            <person name="Francisco L."/>
            <person name="Jackson L."/>
            <person name="Javaid M."/>
            <person name="Korchina V."/>
            <person name="Kovar C."/>
            <person name="Mata R."/>
            <person name="Mathew T."/>
            <person name="Ngo R."/>
            <person name="Nguyen L."/>
            <person name="Nguyen N."/>
            <person name="Okwuonu G."/>
            <person name="Ongeri F."/>
            <person name="Pham C."/>
            <person name="Simmons D."/>
            <person name="Wilczek-Boney K."/>
            <person name="Hale W."/>
            <person name="Jakkamsetti A."/>
            <person name="Pham P."/>
            <person name="Ruth R."/>
            <person name="San Lucas F."/>
            <person name="Warren J."/>
            <person name="Zhang J."/>
            <person name="Zhao Z."/>
            <person name="Zhou C."/>
            <person name="Zhu D."/>
            <person name="Lee S."/>
            <person name="Bess C."/>
            <person name="Blankenburg K."/>
            <person name="Forbes L."/>
            <person name="Fu Q."/>
            <person name="Gubbala S."/>
            <person name="Hirani K."/>
            <person name="Jayaseelan J.C."/>
            <person name="Lara F."/>
            <person name="Munidasa M."/>
            <person name="Palculict T."/>
            <person name="Patil S."/>
            <person name="Pu L.-L."/>
            <person name="Saada N."/>
            <person name="Tang L."/>
            <person name="Weissenberger G."/>
            <person name="Zhu Y."/>
            <person name="Hemphill L."/>
            <person name="Shang Y."/>
            <person name="Youmans B."/>
            <person name="Ayvaz T."/>
            <person name="Ross M."/>
            <person name="Santibanez J."/>
            <person name="Aqrawi P."/>
            <person name="Gross S."/>
            <person name="Joshi V."/>
            <person name="Fowler G."/>
            <person name="Nazareth L."/>
            <person name="Reid J."/>
            <person name="Worley K."/>
            <person name="Petrosino J."/>
            <person name="Highlander S."/>
            <person name="Gibbs R."/>
        </authorList>
    </citation>
    <scope>NUCLEOTIDE SEQUENCE [LARGE SCALE GENOMIC DNA]</scope>
    <source>
        <strain evidence="1 2">ATCC 27679</strain>
    </source>
</reference>
<evidence type="ECO:0000313" key="1">
    <source>
        <dbReference type="EMBL" id="EFM40530.1"/>
    </source>
</evidence>
<proteinExistence type="predicted"/>
<dbReference type="HOGENOM" id="CLU_2421063_0_0_11"/>
<organism evidence="1 2">
    <name type="scientific">Bifidobacterium dentium ATCC 27679</name>
    <dbReference type="NCBI Taxonomy" id="871562"/>
    <lineage>
        <taxon>Bacteria</taxon>
        <taxon>Bacillati</taxon>
        <taxon>Actinomycetota</taxon>
        <taxon>Actinomycetes</taxon>
        <taxon>Bifidobacteriales</taxon>
        <taxon>Bifidobacteriaceae</taxon>
        <taxon>Bifidobacterium</taxon>
    </lineage>
</organism>
<protein>
    <submittedName>
        <fullName evidence="1">Uncharacterized protein</fullName>
    </submittedName>
</protein>